<organism evidence="2 3">
    <name type="scientific">Sporomusa ovata</name>
    <dbReference type="NCBI Taxonomy" id="2378"/>
    <lineage>
        <taxon>Bacteria</taxon>
        <taxon>Bacillati</taxon>
        <taxon>Bacillota</taxon>
        <taxon>Negativicutes</taxon>
        <taxon>Selenomonadales</taxon>
        <taxon>Sporomusaceae</taxon>
        <taxon>Sporomusa</taxon>
    </lineage>
</organism>
<keyword evidence="3" id="KW-1185">Reference proteome</keyword>
<dbReference type="PROSITE" id="PS51186">
    <property type="entry name" value="GNAT"/>
    <property type="match status" value="1"/>
</dbReference>
<feature type="domain" description="N-acetyltransferase" evidence="1">
    <location>
        <begin position="1"/>
        <end position="89"/>
    </location>
</feature>
<dbReference type="CDD" id="cd04301">
    <property type="entry name" value="NAT_SF"/>
    <property type="match status" value="1"/>
</dbReference>
<dbReference type="InterPro" id="IPR000182">
    <property type="entry name" value="GNAT_dom"/>
</dbReference>
<dbReference type="AlphaFoldDB" id="A0A0U1L3Q1"/>
<protein>
    <recommendedName>
        <fullName evidence="1">N-acetyltransferase domain-containing protein</fullName>
    </recommendedName>
</protein>
<evidence type="ECO:0000313" key="2">
    <source>
        <dbReference type="EMBL" id="CQR73534.1"/>
    </source>
</evidence>
<proteinExistence type="predicted"/>
<dbReference type="Pfam" id="PF00583">
    <property type="entry name" value="Acetyltransf_1"/>
    <property type="match status" value="1"/>
</dbReference>
<evidence type="ECO:0000259" key="1">
    <source>
        <dbReference type="PROSITE" id="PS51186"/>
    </source>
</evidence>
<dbReference type="Proteomes" id="UP000049855">
    <property type="component" value="Unassembled WGS sequence"/>
</dbReference>
<name>A0A0U1L3Q1_9FIRM</name>
<reference evidence="3" key="1">
    <citation type="submission" date="2015-03" db="EMBL/GenBank/DDBJ databases">
        <authorList>
            <person name="Nijsse Bart"/>
        </authorList>
    </citation>
    <scope>NUCLEOTIDE SEQUENCE [LARGE SCALE GENOMIC DNA]</scope>
</reference>
<dbReference type="GO" id="GO:0016747">
    <property type="term" value="F:acyltransferase activity, transferring groups other than amino-acyl groups"/>
    <property type="evidence" value="ECO:0007669"/>
    <property type="project" value="InterPro"/>
</dbReference>
<dbReference type="Gene3D" id="3.40.630.30">
    <property type="match status" value="1"/>
</dbReference>
<evidence type="ECO:0000313" key="3">
    <source>
        <dbReference type="Proteomes" id="UP000049855"/>
    </source>
</evidence>
<dbReference type="SUPFAM" id="SSF55729">
    <property type="entry name" value="Acyl-CoA N-acyltransferases (Nat)"/>
    <property type="match status" value="1"/>
</dbReference>
<gene>
    <name evidence="2" type="ORF">SpAn4DRAFT_5195</name>
</gene>
<sequence>MNFLSGKAYLIGVSIAKERRGQGLGTLLMQTSLQALQQENIAEVELSVTPENKGAIKVYAGKLGFVAKDTKIDEYGPVENRLVMMLSLDNLT</sequence>
<dbReference type="EMBL" id="CTRP01000013">
    <property type="protein sequence ID" value="CQR73534.1"/>
    <property type="molecule type" value="Genomic_DNA"/>
</dbReference>
<accession>A0A0U1L3Q1</accession>
<dbReference type="InterPro" id="IPR016181">
    <property type="entry name" value="Acyl_CoA_acyltransferase"/>
</dbReference>